<protein>
    <recommendedName>
        <fullName evidence="3">GNAT family N-acetyltransferase</fullName>
    </recommendedName>
</protein>
<name>A0A2S7VRH3_9VIBR</name>
<dbReference type="EMBL" id="MSCI01000001">
    <property type="protein sequence ID" value="PQJ64753.1"/>
    <property type="molecule type" value="Genomic_DNA"/>
</dbReference>
<sequence>MQFIPRTRRDIDYHLKELKQAFVGSQQAKAEWTEMVERIKTGESGLYLIKARGVLLRFVGRVIDGSYHINAMAGKGMQEAAPLIIERCEAMGYISISYNTYRKGMGRILASFGFELDERVSQVESSYILHLGGAHG</sequence>
<reference evidence="1 2" key="1">
    <citation type="submission" date="2016-12" db="EMBL/GenBank/DDBJ databases">
        <title>Diversity of luminous bacteria.</title>
        <authorList>
            <person name="Yoshizawa S."/>
            <person name="Kogure K."/>
        </authorList>
    </citation>
    <scope>NUCLEOTIDE SEQUENCE [LARGE SCALE GENOMIC DNA]</scope>
    <source>
        <strain evidence="1 2">LC2-408</strain>
    </source>
</reference>
<proteinExistence type="predicted"/>
<organism evidence="1 2">
    <name type="scientific">Vibrio chagasii</name>
    <dbReference type="NCBI Taxonomy" id="170679"/>
    <lineage>
        <taxon>Bacteria</taxon>
        <taxon>Pseudomonadati</taxon>
        <taxon>Pseudomonadota</taxon>
        <taxon>Gammaproteobacteria</taxon>
        <taxon>Vibrionales</taxon>
        <taxon>Vibrionaceae</taxon>
        <taxon>Vibrio</taxon>
    </lineage>
</organism>
<accession>A0A2S7VRH3</accession>
<gene>
    <name evidence="1" type="ORF">BTO10_02680</name>
</gene>
<dbReference type="AlphaFoldDB" id="A0A2S7VRH3"/>
<evidence type="ECO:0008006" key="3">
    <source>
        <dbReference type="Google" id="ProtNLM"/>
    </source>
</evidence>
<keyword evidence="2" id="KW-1185">Reference proteome</keyword>
<evidence type="ECO:0000313" key="1">
    <source>
        <dbReference type="EMBL" id="PQJ64753.1"/>
    </source>
</evidence>
<comment type="caution">
    <text evidence="1">The sequence shown here is derived from an EMBL/GenBank/DDBJ whole genome shotgun (WGS) entry which is preliminary data.</text>
</comment>
<dbReference type="Proteomes" id="UP000238707">
    <property type="component" value="Unassembled WGS sequence"/>
</dbReference>
<evidence type="ECO:0000313" key="2">
    <source>
        <dbReference type="Proteomes" id="UP000238707"/>
    </source>
</evidence>